<evidence type="ECO:0000256" key="1">
    <source>
        <dbReference type="ARBA" id="ARBA00022630"/>
    </source>
</evidence>
<keyword evidence="6" id="KW-1185">Reference proteome</keyword>
<sequence>MTRIVAISAGLSDPSTTRMLADRLVESVERQSGDVSVEVVSLRELAHEITDATLTGFASPRLQDAIDKVVAADGLIAVTPIFKASYPGLFKSFVDVLEADALIGKPVLLAASGGTARHSLAIDHALRPLFAYLQALIVPTGVFASPYDWGTDGTNALGQRIDRAAGELVSLLKGAGTGRGPSDDIDLFSDTFLSISQPH</sequence>
<dbReference type="PANTHER" id="PTHR43408:SF2">
    <property type="entry name" value="FMN REDUCTASE (NADPH)"/>
    <property type="match status" value="1"/>
</dbReference>
<dbReference type="OrthoDB" id="1643408at2"/>
<keyword evidence="2" id="KW-0288">FMN</keyword>
<proteinExistence type="predicted"/>
<evidence type="ECO:0000259" key="4">
    <source>
        <dbReference type="Pfam" id="PF03358"/>
    </source>
</evidence>
<evidence type="ECO:0000256" key="2">
    <source>
        <dbReference type="ARBA" id="ARBA00022643"/>
    </source>
</evidence>
<dbReference type="Pfam" id="PF03358">
    <property type="entry name" value="FMN_red"/>
    <property type="match status" value="1"/>
</dbReference>
<feature type="domain" description="NADPH-dependent FMN reductase-like" evidence="4">
    <location>
        <begin position="2"/>
        <end position="149"/>
    </location>
</feature>
<keyword evidence="1" id="KW-0285">Flavoprotein</keyword>
<dbReference type="InterPro" id="IPR029039">
    <property type="entry name" value="Flavoprotein-like_sf"/>
</dbReference>
<dbReference type="GO" id="GO:0016491">
    <property type="term" value="F:oxidoreductase activity"/>
    <property type="evidence" value="ECO:0007669"/>
    <property type="project" value="UniProtKB-KW"/>
</dbReference>
<name>A0A5M4FBU4_9ACTN</name>
<evidence type="ECO:0000313" key="6">
    <source>
        <dbReference type="Proteomes" id="UP000380867"/>
    </source>
</evidence>
<dbReference type="PANTHER" id="PTHR43408">
    <property type="entry name" value="FMN REDUCTASE (NADPH)"/>
    <property type="match status" value="1"/>
</dbReference>
<dbReference type="Proteomes" id="UP000380867">
    <property type="component" value="Unassembled WGS sequence"/>
</dbReference>
<gene>
    <name evidence="5" type="ORF">ESP70_017165</name>
</gene>
<dbReference type="SUPFAM" id="SSF52218">
    <property type="entry name" value="Flavoproteins"/>
    <property type="match status" value="1"/>
</dbReference>
<dbReference type="NCBIfam" id="TIGR04037">
    <property type="entry name" value="LLM_duo_CE1759"/>
    <property type="match status" value="1"/>
</dbReference>
<dbReference type="EMBL" id="SDPQ02000003">
    <property type="protein sequence ID" value="KAA1395863.1"/>
    <property type="molecule type" value="Genomic_DNA"/>
</dbReference>
<dbReference type="InterPro" id="IPR023932">
    <property type="entry name" value="CE1759_FMN_reduct"/>
</dbReference>
<dbReference type="RefSeq" id="WP_149690512.1">
    <property type="nucleotide sequence ID" value="NZ_SDPQ02000003.1"/>
</dbReference>
<dbReference type="Gene3D" id="3.40.50.360">
    <property type="match status" value="1"/>
</dbReference>
<dbReference type="AlphaFoldDB" id="A0A5M4FBU4"/>
<dbReference type="InterPro" id="IPR051814">
    <property type="entry name" value="NAD(P)H-dep_FMN_reductase"/>
</dbReference>
<comment type="caution">
    <text evidence="5">The sequence shown here is derived from an EMBL/GenBank/DDBJ whole genome shotgun (WGS) entry which is preliminary data.</text>
</comment>
<evidence type="ECO:0000256" key="3">
    <source>
        <dbReference type="ARBA" id="ARBA00023002"/>
    </source>
</evidence>
<organism evidence="5 6">
    <name type="scientific">Aeromicrobium ginsengisoli</name>
    <dbReference type="NCBI Taxonomy" id="363867"/>
    <lineage>
        <taxon>Bacteria</taxon>
        <taxon>Bacillati</taxon>
        <taxon>Actinomycetota</taxon>
        <taxon>Actinomycetes</taxon>
        <taxon>Propionibacteriales</taxon>
        <taxon>Nocardioidaceae</taxon>
        <taxon>Aeromicrobium</taxon>
    </lineage>
</organism>
<keyword evidence="3" id="KW-0560">Oxidoreductase</keyword>
<reference evidence="5" key="1">
    <citation type="submission" date="2019-09" db="EMBL/GenBank/DDBJ databases">
        <authorList>
            <person name="Li J."/>
        </authorList>
    </citation>
    <scope>NUCLEOTIDE SEQUENCE [LARGE SCALE GENOMIC DNA]</scope>
    <source>
        <strain evidence="5">JCM 14732</strain>
    </source>
</reference>
<evidence type="ECO:0000313" key="5">
    <source>
        <dbReference type="EMBL" id="KAA1395863.1"/>
    </source>
</evidence>
<accession>A0A5M4FBU4</accession>
<protein>
    <submittedName>
        <fullName evidence="5">NADPH-dependent FMN reductase</fullName>
    </submittedName>
</protein>
<dbReference type="InterPro" id="IPR005025">
    <property type="entry name" value="FMN_Rdtase-like_dom"/>
</dbReference>